<dbReference type="Gene3D" id="3.80.10.10">
    <property type="entry name" value="Ribonuclease Inhibitor"/>
    <property type="match status" value="1"/>
</dbReference>
<accession>A0A7S0RZ90</accession>
<name>A0A7S0RZ90_9CHLO</name>
<comment type="subcellular location">
    <subcellularLocation>
        <location evidence="1">Cytoplasm</location>
        <location evidence="1">Cytoskeleton</location>
        <location evidence="1">Cilium axoneme</location>
    </subcellularLocation>
</comment>
<dbReference type="GO" id="GO:0005930">
    <property type="term" value="C:axoneme"/>
    <property type="evidence" value="ECO:0007669"/>
    <property type="project" value="UniProtKB-SubCell"/>
</dbReference>
<protein>
    <recommendedName>
        <fullName evidence="3">F-box domain-containing protein</fullName>
    </recommendedName>
</protein>
<dbReference type="SUPFAM" id="SSF52047">
    <property type="entry name" value="RNI-like"/>
    <property type="match status" value="1"/>
</dbReference>
<evidence type="ECO:0000256" key="1">
    <source>
        <dbReference type="ARBA" id="ARBA00004430"/>
    </source>
</evidence>
<reference evidence="2" key="1">
    <citation type="submission" date="2021-01" db="EMBL/GenBank/DDBJ databases">
        <authorList>
            <person name="Corre E."/>
            <person name="Pelletier E."/>
            <person name="Niang G."/>
            <person name="Scheremetjew M."/>
            <person name="Finn R."/>
            <person name="Kale V."/>
            <person name="Holt S."/>
            <person name="Cochrane G."/>
            <person name="Meng A."/>
            <person name="Brown T."/>
            <person name="Cohen L."/>
        </authorList>
    </citation>
    <scope>NUCLEOTIDE SEQUENCE</scope>
    <source>
        <strain evidence="2">SAG 11-49</strain>
    </source>
</reference>
<dbReference type="EMBL" id="HBFB01028193">
    <property type="protein sequence ID" value="CAD8691605.1"/>
    <property type="molecule type" value="Transcribed_RNA"/>
</dbReference>
<sequence length="528" mass="57358">MAQGSQSTLFLSGLPDLAVQQLISCLTSYSRTALRQASKDARRLVFRGASEITMGVVNNADMGALSRASMRTDTLRGLKLKLITQHVGAPEALETLLVPTVSEPWTSVHELKILSHFGHYACGSWTALLCQAFPNLQHLMLSAARIDTSDLFSSLAQHGRHLSSLELRGVVLEGAGLPAIEHLAELPIVQLTFDDTVREAAPALVRAVSRTLCKLTITKKETDDVLSDWAGITAALPACQQLTEFKTCEPVSTTVLAALSQLPMLQDVSVGAVQGLSDATPVQCRWRRLSITKLTLKQLAQLPVAGIDELTLCDLYINVGHEQADAVLPTIAAAAATLQQLPQVSWGIGANKQPSLALRFMIGDELYDYLDAQPATPYLPCLHATLAGLAPLLKLGPADLSLDLPDYDGTGVEPDETMQWYAAEVRALGRALAQLPSGKLNRLYLNNAYARGEFWLTLHQALESAQVPFVDLYLREGTGCSAQFALFCARTTYPLRLDLYMDSWEDEVEADISMLRGWPGIQVTAKVN</sequence>
<evidence type="ECO:0008006" key="3">
    <source>
        <dbReference type="Google" id="ProtNLM"/>
    </source>
</evidence>
<proteinExistence type="predicted"/>
<gene>
    <name evidence="2" type="ORF">CLEI1391_LOCUS15788</name>
</gene>
<dbReference type="AlphaFoldDB" id="A0A7S0RZ90"/>
<dbReference type="InterPro" id="IPR032675">
    <property type="entry name" value="LRR_dom_sf"/>
</dbReference>
<organism evidence="2">
    <name type="scientific">Chlamydomonas leiostraca</name>
    <dbReference type="NCBI Taxonomy" id="1034604"/>
    <lineage>
        <taxon>Eukaryota</taxon>
        <taxon>Viridiplantae</taxon>
        <taxon>Chlorophyta</taxon>
        <taxon>core chlorophytes</taxon>
        <taxon>Chlorophyceae</taxon>
        <taxon>CS clade</taxon>
        <taxon>Chlamydomonadales</taxon>
        <taxon>Chlamydomonadaceae</taxon>
        <taxon>Chlamydomonas</taxon>
    </lineage>
</organism>
<evidence type="ECO:0000313" key="2">
    <source>
        <dbReference type="EMBL" id="CAD8691605.1"/>
    </source>
</evidence>